<comment type="similarity">
    <text evidence="2">Belongs to the CorA metal ion transporter (MIT) (TC 1.A.35) family.</text>
</comment>
<dbReference type="GO" id="GO:0015095">
    <property type="term" value="F:magnesium ion transmembrane transporter activity"/>
    <property type="evidence" value="ECO:0007669"/>
    <property type="project" value="TreeGrafter"/>
</dbReference>
<dbReference type="GO" id="GO:0050897">
    <property type="term" value="F:cobalt ion binding"/>
    <property type="evidence" value="ECO:0007669"/>
    <property type="project" value="TreeGrafter"/>
</dbReference>
<keyword evidence="13" id="KW-1185">Reference proteome</keyword>
<reference evidence="13" key="1">
    <citation type="submission" date="2016-10" db="EMBL/GenBank/DDBJ databases">
        <authorList>
            <person name="Varghese N."/>
            <person name="Submissions S."/>
        </authorList>
    </citation>
    <scope>NUCLEOTIDE SEQUENCE [LARGE SCALE GENOMIC DNA]</scope>
    <source>
        <strain evidence="13">ATCC 35263</strain>
    </source>
</reference>
<keyword evidence="3" id="KW-0813">Transport</keyword>
<organism evidence="12 13">
    <name type="scientific">Thermoleophilum album</name>
    <dbReference type="NCBI Taxonomy" id="29539"/>
    <lineage>
        <taxon>Bacteria</taxon>
        <taxon>Bacillati</taxon>
        <taxon>Actinomycetota</taxon>
        <taxon>Thermoleophilia</taxon>
        <taxon>Thermoleophilales</taxon>
        <taxon>Thermoleophilaceae</taxon>
        <taxon>Thermoleophilum</taxon>
    </lineage>
</organism>
<evidence type="ECO:0000256" key="5">
    <source>
        <dbReference type="ARBA" id="ARBA00022519"/>
    </source>
</evidence>
<dbReference type="RefSeq" id="WP_143038504.1">
    <property type="nucleotide sequence ID" value="NZ_FNWJ01000001.1"/>
</dbReference>
<keyword evidence="6 11" id="KW-0812">Transmembrane</keyword>
<evidence type="ECO:0000313" key="12">
    <source>
        <dbReference type="EMBL" id="SEH10353.1"/>
    </source>
</evidence>
<keyword evidence="4" id="KW-1003">Cell membrane</keyword>
<dbReference type="SUPFAM" id="SSF144083">
    <property type="entry name" value="Magnesium transport protein CorA, transmembrane region"/>
    <property type="match status" value="1"/>
</dbReference>
<comment type="subcellular location">
    <subcellularLocation>
        <location evidence="1">Cell membrane</location>
        <topology evidence="1">Multi-pass membrane protein</topology>
    </subcellularLocation>
</comment>
<dbReference type="STRING" id="29539.SAMN02745716_0202"/>
<dbReference type="GO" id="GO:0015087">
    <property type="term" value="F:cobalt ion transmembrane transporter activity"/>
    <property type="evidence" value="ECO:0007669"/>
    <property type="project" value="TreeGrafter"/>
</dbReference>
<evidence type="ECO:0000256" key="10">
    <source>
        <dbReference type="ARBA" id="ARBA00023136"/>
    </source>
</evidence>
<dbReference type="PANTHER" id="PTHR46494">
    <property type="entry name" value="CORA FAMILY METAL ION TRANSPORTER (EUROFUNG)"/>
    <property type="match status" value="1"/>
</dbReference>
<dbReference type="Pfam" id="PF01544">
    <property type="entry name" value="CorA"/>
    <property type="match status" value="1"/>
</dbReference>
<keyword evidence="10 11" id="KW-0472">Membrane</keyword>
<dbReference type="Gene3D" id="1.20.58.340">
    <property type="entry name" value="Magnesium transport protein CorA, transmembrane region"/>
    <property type="match status" value="2"/>
</dbReference>
<evidence type="ECO:0000256" key="7">
    <source>
        <dbReference type="ARBA" id="ARBA00022833"/>
    </source>
</evidence>
<keyword evidence="5" id="KW-0997">Cell inner membrane</keyword>
<dbReference type="InterPro" id="IPR045863">
    <property type="entry name" value="CorA_TM1_TM2"/>
</dbReference>
<keyword evidence="7" id="KW-0862">Zinc</keyword>
<keyword evidence="9" id="KW-0406">Ion transport</keyword>
<gene>
    <name evidence="12" type="ORF">SAMN02745716_0202</name>
</gene>
<dbReference type="GO" id="GO:0005886">
    <property type="term" value="C:plasma membrane"/>
    <property type="evidence" value="ECO:0007669"/>
    <property type="project" value="UniProtKB-SubCell"/>
</dbReference>
<evidence type="ECO:0000256" key="2">
    <source>
        <dbReference type="ARBA" id="ARBA00009765"/>
    </source>
</evidence>
<dbReference type="InterPro" id="IPR045861">
    <property type="entry name" value="CorA_cytoplasmic_dom"/>
</dbReference>
<proteinExistence type="inferred from homology"/>
<keyword evidence="8 11" id="KW-1133">Transmembrane helix</keyword>
<feature type="transmembrane region" description="Helical" evidence="11">
    <location>
        <begin position="273"/>
        <end position="298"/>
    </location>
</feature>
<dbReference type="OrthoDB" id="9803416at2"/>
<sequence length="332" mass="35749">MRLLTSLEEAIGAAASRQTEAANEPIWIDLECPAQELRADGLPQLLPAELRDEFAERARLLAIEAQSGPAAVERADGEPPPLPKPDLVTTNGAILCSLAAADRAGRALAVLLVASAEVVVSWRERPLQELEELRTALPATAHQLVASIVARTAGTLDQLLDPFDEHLAELERLAGSAHKSAWRAAAREIPPLRRQALAIRRLARQQGTVAERLSGRFELAGESTPALARLREARAEAEAAAAEANDVLELLASIAELIAGNTANRLNEVTERLTLVAVIFLPLTFITGFFGMNFGWMVDHIRSPLAFVTLGLVLPLLALALTLVAVVRLERD</sequence>
<accession>A0A1H6FKJ1</accession>
<name>A0A1H6FKJ1_THEAL</name>
<evidence type="ECO:0000256" key="4">
    <source>
        <dbReference type="ARBA" id="ARBA00022475"/>
    </source>
</evidence>
<dbReference type="EMBL" id="FNWJ01000001">
    <property type="protein sequence ID" value="SEH10353.1"/>
    <property type="molecule type" value="Genomic_DNA"/>
</dbReference>
<dbReference type="InterPro" id="IPR002523">
    <property type="entry name" value="MgTranspt_CorA/ZnTranspt_ZntB"/>
</dbReference>
<evidence type="ECO:0000256" key="6">
    <source>
        <dbReference type="ARBA" id="ARBA00022692"/>
    </source>
</evidence>
<protein>
    <submittedName>
        <fullName evidence="12">Mg2+ and Co2+ transporter CorA</fullName>
    </submittedName>
</protein>
<dbReference type="GO" id="GO:0000287">
    <property type="term" value="F:magnesium ion binding"/>
    <property type="evidence" value="ECO:0007669"/>
    <property type="project" value="TreeGrafter"/>
</dbReference>
<evidence type="ECO:0000256" key="1">
    <source>
        <dbReference type="ARBA" id="ARBA00004651"/>
    </source>
</evidence>
<evidence type="ECO:0000256" key="3">
    <source>
        <dbReference type="ARBA" id="ARBA00022448"/>
    </source>
</evidence>
<evidence type="ECO:0000256" key="9">
    <source>
        <dbReference type="ARBA" id="ARBA00023065"/>
    </source>
</evidence>
<dbReference type="AlphaFoldDB" id="A0A1H6FKJ1"/>
<evidence type="ECO:0000313" key="13">
    <source>
        <dbReference type="Proteomes" id="UP000222056"/>
    </source>
</evidence>
<feature type="transmembrane region" description="Helical" evidence="11">
    <location>
        <begin position="304"/>
        <end position="327"/>
    </location>
</feature>
<dbReference type="Proteomes" id="UP000222056">
    <property type="component" value="Unassembled WGS sequence"/>
</dbReference>
<evidence type="ECO:0000256" key="8">
    <source>
        <dbReference type="ARBA" id="ARBA00022989"/>
    </source>
</evidence>
<evidence type="ECO:0000256" key="11">
    <source>
        <dbReference type="SAM" id="Phobius"/>
    </source>
</evidence>
<dbReference type="SUPFAM" id="SSF143865">
    <property type="entry name" value="CorA soluble domain-like"/>
    <property type="match status" value="1"/>
</dbReference>
<dbReference type="PANTHER" id="PTHR46494:SF3">
    <property type="entry name" value="ZINC TRANSPORT PROTEIN ZNTB"/>
    <property type="match status" value="1"/>
</dbReference>